<dbReference type="EMBL" id="NMQE01000037">
    <property type="protein sequence ID" value="PMB27379.1"/>
    <property type="molecule type" value="Genomic_DNA"/>
</dbReference>
<organism evidence="1 2">
    <name type="scientific">Fischerella thermalis CCMEE 5318</name>
    <dbReference type="NCBI Taxonomy" id="2019666"/>
    <lineage>
        <taxon>Bacteria</taxon>
        <taxon>Bacillati</taxon>
        <taxon>Cyanobacteriota</taxon>
        <taxon>Cyanophyceae</taxon>
        <taxon>Nostocales</taxon>
        <taxon>Hapalosiphonaceae</taxon>
        <taxon>Fischerella</taxon>
    </lineage>
</organism>
<accession>A0A2N6LP01</accession>
<dbReference type="Proteomes" id="UP000235081">
    <property type="component" value="Unassembled WGS sequence"/>
</dbReference>
<sequence>MQLESNGNKTHLPDGSWLEQFWCSECQIIEWYLVQGDRSSGFTARLAHKEMLGGVSIDGNPSVSEYSKRCSRGGYVALRYVS</sequence>
<comment type="caution">
    <text evidence="1">The sequence shown here is derived from an EMBL/GenBank/DDBJ whole genome shotgun (WGS) entry which is preliminary data.</text>
</comment>
<gene>
    <name evidence="1" type="ORF">CEN46_01675</name>
</gene>
<dbReference type="AlphaFoldDB" id="A0A2N6LP01"/>
<reference evidence="1 2" key="1">
    <citation type="submission" date="2017-07" db="EMBL/GenBank/DDBJ databases">
        <title>Genomes of Fischerella (Mastigocladus) sp. strains.</title>
        <authorList>
            <person name="Miller S.R."/>
        </authorList>
    </citation>
    <scope>NUCLEOTIDE SEQUENCE [LARGE SCALE GENOMIC DNA]</scope>
    <source>
        <strain evidence="1 2">CCMEE 5318</strain>
    </source>
</reference>
<protein>
    <submittedName>
        <fullName evidence="1">Uncharacterized protein</fullName>
    </submittedName>
</protein>
<evidence type="ECO:0000313" key="2">
    <source>
        <dbReference type="Proteomes" id="UP000235081"/>
    </source>
</evidence>
<name>A0A2N6LP01_9CYAN</name>
<evidence type="ECO:0000313" key="1">
    <source>
        <dbReference type="EMBL" id="PMB27379.1"/>
    </source>
</evidence>
<proteinExistence type="predicted"/>